<dbReference type="Proteomes" id="UP001358417">
    <property type="component" value="Unassembled WGS sequence"/>
</dbReference>
<dbReference type="InterPro" id="IPR007111">
    <property type="entry name" value="NACHT_NTPase"/>
</dbReference>
<sequence>MSDPKDYTVGWICAISTEYVAAQAFLDEKHDGPDHVAAADNNDYTLGRMGKHNVVIAVLPDGEYGISSAAIVAKDMLHTFTNIRIGLMVGIGGGAPTPKNDIRLGDIVVSTPRHGQSGVFQYDFGKTIQDRYFQTTGFLNQPPAVLRTAVSGLRSSHELEGHQIKEAIDSVLEKRPRLRKNYVRPPRGHDVLYQSTMVHQNDYKDCLNGCGQDPRSLVLRPERTEDEDDIVIHYGQIASANQLMKDALVRDQISNEHDVLCFEMESGGLMNNFPCLVIRGICDYADSHKNKEWQGYAAMVAAAYSKDLLCRIAPTRIEAEVQVIDMLSDVQRDVGELLQAQQNGEYEAILQWLTPIEYISQQNDNYNRRQPGTNQWFLESNEFQFWLETRGHTLFCQGMPGAGKTLLSAAVVRYLQNERWNTMQIGVAYIYYNFRRQHEQNPTDVFASLLKQLGHGLDPFPTILKELYEEHRPQETRPSFDEIFLALQTVLHCYTKTFIIIDALDECSASNQVRQQFLEQIFRLQEASGTNLLATSRFSLDVEKSFQGDRILRLVIQASQDDLQKYLNGNLRILPSFVSRSEELQRQVKNTIVEAVDGMFLLAQLHLASLVGKRSPKALVTALNQLSTGSDAYYHAYDECMVRIRGQAPDLSVLAMQALSWITFAKRPLTTTELRHALGVEIGKAKFDERNLSDIEDIQSASAGLVTIDDESSIIRLVHYTTQQYLEQTQDTWFPDAHNDISNTLLTYLTFDIFKTGTCSNQKAYASRLKTNPLYEYAAKNWGHHVCVSLNETMQSVLSFFRNESALSASCQVLMSDSYWVQHYSLPTGMGMTPMHLAAWFGLAAIMKQMLDAQVSPNPKNQDQETPLFLAVRHAKDDIVKLLVSRRDVDVNSRNEYNKTPLSHAAEHGYSNMVQLLMTRSDLKVNARGYDGLTPLSLAIQAASEATVKLLLTHPDIDLDWAASNNYPDHLYFAFSWGLTPLDMAIRAHDASMIRILLAHTDVISQAANKALSGALSTAVQLKHIPVIKELLKRHDLDPNVPDEEGRTSLIWAALEQETEIVNMLLAHPRISIDSEQPLFVHHYTTNGDRDDRLVFAMYAAESGHMKALAFVLDRHPDVLHCKDKSGKTPLHLAAMYNHVAAVKLLIEQARVDVNVSDDEHGRTPLSWAAGAGHLLVVQALLSSGGTDPNAADVQRRTPLAWAAKKGSLDIVKILLDCANIDVNLEGILGQAPLSHAAEEGHEEVVEALLAHSDIDSSVNIKETADGLTPLSFAARYGHIEVVKVLLTSKSVDLDNRSHSGITPLIWAAGAGHWEVVQLLLQRGAKLDQLDNSGWTALTWAENNHFPKVVELLRSCPMQNDQTVSGY</sequence>
<comment type="caution">
    <text evidence="5">The sequence shown here is derived from an EMBL/GenBank/DDBJ whole genome shotgun (WGS) entry which is preliminary data.</text>
</comment>
<dbReference type="PROSITE" id="PS50837">
    <property type="entry name" value="NACHT"/>
    <property type="match status" value="1"/>
</dbReference>
<feature type="repeat" description="ANK" evidence="3">
    <location>
        <begin position="1161"/>
        <end position="1185"/>
    </location>
</feature>
<evidence type="ECO:0000256" key="1">
    <source>
        <dbReference type="ARBA" id="ARBA00022737"/>
    </source>
</evidence>
<keyword evidence="1" id="KW-0677">Repeat</keyword>
<dbReference type="SUPFAM" id="SSF48403">
    <property type="entry name" value="Ankyrin repeat"/>
    <property type="match status" value="2"/>
</dbReference>
<dbReference type="Pfam" id="PF00023">
    <property type="entry name" value="Ank"/>
    <property type="match status" value="1"/>
</dbReference>
<dbReference type="InterPro" id="IPR035994">
    <property type="entry name" value="Nucleoside_phosphorylase_sf"/>
</dbReference>
<dbReference type="SUPFAM" id="SSF52540">
    <property type="entry name" value="P-loop containing nucleoside triphosphate hydrolases"/>
    <property type="match status" value="1"/>
</dbReference>
<feature type="repeat" description="ANK" evidence="3">
    <location>
        <begin position="1126"/>
        <end position="1159"/>
    </location>
</feature>
<keyword evidence="6" id="KW-1185">Reference proteome</keyword>
<feature type="repeat" description="ANK" evidence="3">
    <location>
        <begin position="1266"/>
        <end position="1287"/>
    </location>
</feature>
<evidence type="ECO:0000259" key="4">
    <source>
        <dbReference type="PROSITE" id="PS50837"/>
    </source>
</evidence>
<dbReference type="Pfam" id="PF12796">
    <property type="entry name" value="Ank_2"/>
    <property type="match status" value="4"/>
</dbReference>
<accession>A0AAV9NEX5</accession>
<dbReference type="PRINTS" id="PR01415">
    <property type="entry name" value="ANKYRIN"/>
</dbReference>
<dbReference type="PANTHER" id="PTHR24198:SF165">
    <property type="entry name" value="ANKYRIN REPEAT-CONTAINING PROTEIN-RELATED"/>
    <property type="match status" value="1"/>
</dbReference>
<dbReference type="GO" id="GO:0009116">
    <property type="term" value="P:nucleoside metabolic process"/>
    <property type="evidence" value="ECO:0007669"/>
    <property type="project" value="InterPro"/>
</dbReference>
<evidence type="ECO:0000256" key="2">
    <source>
        <dbReference type="ARBA" id="ARBA00023043"/>
    </source>
</evidence>
<proteinExistence type="predicted"/>
<dbReference type="GO" id="GO:0003824">
    <property type="term" value="F:catalytic activity"/>
    <property type="evidence" value="ECO:0007669"/>
    <property type="project" value="InterPro"/>
</dbReference>
<evidence type="ECO:0000313" key="5">
    <source>
        <dbReference type="EMBL" id="KAK5056146.1"/>
    </source>
</evidence>
<dbReference type="InterPro" id="IPR002110">
    <property type="entry name" value="Ankyrin_rpt"/>
</dbReference>
<evidence type="ECO:0000256" key="3">
    <source>
        <dbReference type="PROSITE-ProRule" id="PRU00023"/>
    </source>
</evidence>
<feature type="domain" description="NACHT" evidence="4">
    <location>
        <begin position="392"/>
        <end position="537"/>
    </location>
</feature>
<feature type="repeat" description="ANK" evidence="3">
    <location>
        <begin position="1300"/>
        <end position="1332"/>
    </location>
</feature>
<keyword evidence="2 3" id="KW-0040">ANK repeat</keyword>
<dbReference type="RefSeq" id="XP_064708116.1">
    <property type="nucleotide sequence ID" value="XM_064856216.1"/>
</dbReference>
<dbReference type="SMART" id="SM00248">
    <property type="entry name" value="ANK"/>
    <property type="match status" value="15"/>
</dbReference>
<dbReference type="PANTHER" id="PTHR24198">
    <property type="entry name" value="ANKYRIN REPEAT AND PROTEIN KINASE DOMAIN-CONTAINING PROTEIN"/>
    <property type="match status" value="1"/>
</dbReference>
<dbReference type="InterPro" id="IPR054471">
    <property type="entry name" value="GPIID_WHD"/>
</dbReference>
<dbReference type="PROSITE" id="PS50297">
    <property type="entry name" value="ANK_REP_REGION"/>
    <property type="match status" value="4"/>
</dbReference>
<dbReference type="InterPro" id="IPR027417">
    <property type="entry name" value="P-loop_NTPase"/>
</dbReference>
<feature type="repeat" description="ANK" evidence="3">
    <location>
        <begin position="830"/>
        <end position="862"/>
    </location>
</feature>
<dbReference type="GeneID" id="89980841"/>
<evidence type="ECO:0000313" key="6">
    <source>
        <dbReference type="Proteomes" id="UP001358417"/>
    </source>
</evidence>
<dbReference type="EMBL" id="JAVRRD010000008">
    <property type="protein sequence ID" value="KAK5056146.1"/>
    <property type="molecule type" value="Genomic_DNA"/>
</dbReference>
<dbReference type="Gene3D" id="3.40.50.300">
    <property type="entry name" value="P-loop containing nucleotide triphosphate hydrolases"/>
    <property type="match status" value="1"/>
</dbReference>
<dbReference type="SUPFAM" id="SSF53167">
    <property type="entry name" value="Purine and uridine phosphorylases"/>
    <property type="match status" value="1"/>
</dbReference>
<name>A0AAV9NEX5_9EURO</name>
<dbReference type="InterPro" id="IPR036770">
    <property type="entry name" value="Ankyrin_rpt-contain_sf"/>
</dbReference>
<dbReference type="Gene3D" id="3.40.50.1580">
    <property type="entry name" value="Nucleoside phosphorylase domain"/>
    <property type="match status" value="1"/>
</dbReference>
<dbReference type="Pfam" id="PF24883">
    <property type="entry name" value="NPHP3_N"/>
    <property type="match status" value="1"/>
</dbReference>
<dbReference type="Pfam" id="PF22939">
    <property type="entry name" value="WHD_GPIID"/>
    <property type="match status" value="1"/>
</dbReference>
<organism evidence="5 6">
    <name type="scientific">Exophiala bonariae</name>
    <dbReference type="NCBI Taxonomy" id="1690606"/>
    <lineage>
        <taxon>Eukaryota</taxon>
        <taxon>Fungi</taxon>
        <taxon>Dikarya</taxon>
        <taxon>Ascomycota</taxon>
        <taxon>Pezizomycotina</taxon>
        <taxon>Eurotiomycetes</taxon>
        <taxon>Chaetothyriomycetidae</taxon>
        <taxon>Chaetothyriales</taxon>
        <taxon>Herpotrichiellaceae</taxon>
        <taxon>Exophiala</taxon>
    </lineage>
</organism>
<protein>
    <recommendedName>
        <fullName evidence="4">NACHT domain-containing protein</fullName>
    </recommendedName>
</protein>
<reference evidence="5 6" key="1">
    <citation type="submission" date="2023-08" db="EMBL/GenBank/DDBJ databases">
        <title>Black Yeasts Isolated from many extreme environments.</title>
        <authorList>
            <person name="Coleine C."/>
            <person name="Stajich J.E."/>
            <person name="Selbmann L."/>
        </authorList>
    </citation>
    <scope>NUCLEOTIDE SEQUENCE [LARGE SCALE GENOMIC DNA]</scope>
    <source>
        <strain evidence="5 6">CCFEE 5792</strain>
    </source>
</reference>
<dbReference type="Gene3D" id="1.25.40.20">
    <property type="entry name" value="Ankyrin repeat-containing domain"/>
    <property type="match status" value="5"/>
</dbReference>
<gene>
    <name evidence="5" type="ORF">LTR84_012699</name>
</gene>
<dbReference type="InterPro" id="IPR056884">
    <property type="entry name" value="NPHP3-like_N"/>
</dbReference>
<dbReference type="PROSITE" id="PS50088">
    <property type="entry name" value="ANK_REPEAT"/>
    <property type="match status" value="5"/>
</dbReference>